<feature type="compositionally biased region" description="Low complexity" evidence="7">
    <location>
        <begin position="294"/>
        <end position="306"/>
    </location>
</feature>
<feature type="region of interest" description="Disordered" evidence="7">
    <location>
        <begin position="1"/>
        <end position="30"/>
    </location>
</feature>
<dbReference type="Proteomes" id="UP000076842">
    <property type="component" value="Unassembled WGS sequence"/>
</dbReference>
<feature type="compositionally biased region" description="Basic and acidic residues" evidence="7">
    <location>
        <begin position="128"/>
        <end position="141"/>
    </location>
</feature>
<feature type="region of interest" description="Disordered" evidence="7">
    <location>
        <begin position="393"/>
        <end position="413"/>
    </location>
</feature>
<evidence type="ECO:0000256" key="2">
    <source>
        <dbReference type="ARBA" id="ARBA00012483"/>
    </source>
</evidence>
<proteinExistence type="predicted"/>
<evidence type="ECO:0000256" key="3">
    <source>
        <dbReference type="ARBA" id="ARBA00022679"/>
    </source>
</evidence>
<dbReference type="Pfam" id="PF13920">
    <property type="entry name" value="zf-C3HC4_3"/>
    <property type="match status" value="1"/>
</dbReference>
<dbReference type="GO" id="GO:0061630">
    <property type="term" value="F:ubiquitin protein ligase activity"/>
    <property type="evidence" value="ECO:0007669"/>
    <property type="project" value="UniProtKB-EC"/>
</dbReference>
<keyword evidence="10" id="KW-1185">Reference proteome</keyword>
<protein>
    <recommendedName>
        <fullName evidence="2">RING-type E3 ubiquitin transferase</fullName>
        <ecNumber evidence="2">2.3.2.27</ecNumber>
    </recommendedName>
</protein>
<keyword evidence="6" id="KW-0862">Zinc</keyword>
<dbReference type="InterPro" id="IPR001841">
    <property type="entry name" value="Znf_RING"/>
</dbReference>
<reference evidence="9 10" key="1">
    <citation type="journal article" date="2016" name="Mol. Biol. Evol.">
        <title>Comparative Genomics of Early-Diverging Mushroom-Forming Fungi Provides Insights into the Origins of Lignocellulose Decay Capabilities.</title>
        <authorList>
            <person name="Nagy L.G."/>
            <person name="Riley R."/>
            <person name="Tritt A."/>
            <person name="Adam C."/>
            <person name="Daum C."/>
            <person name="Floudas D."/>
            <person name="Sun H."/>
            <person name="Yadav J.S."/>
            <person name="Pangilinan J."/>
            <person name="Larsson K.H."/>
            <person name="Matsuura K."/>
            <person name="Barry K."/>
            <person name="Labutti K."/>
            <person name="Kuo R."/>
            <person name="Ohm R.A."/>
            <person name="Bhattacharya S.S."/>
            <person name="Shirouzu T."/>
            <person name="Yoshinaga Y."/>
            <person name="Martin F.M."/>
            <person name="Grigoriev I.V."/>
            <person name="Hibbett D.S."/>
        </authorList>
    </citation>
    <scope>NUCLEOTIDE SEQUENCE [LARGE SCALE GENOMIC DNA]</scope>
    <source>
        <strain evidence="9 10">HHB12733</strain>
    </source>
</reference>
<keyword evidence="5" id="KW-0804">Transcription</keyword>
<sequence>MSSSPRIKRRRLSSPSPPPKRRVKDEPRSPLLDDAAEQAEGCAICLQTIQDRTVLPDCNHDVFCFQCLLIWAEQSRKCPLCIRPIGEYIIHKHRSPFDYQKHFLPPLPSTSPSRPISAQQRQRIQSRRTRDWGRPRREREADELARAVERRRWVYKNGLYAKHVASNPYTRYRPAPSPTQFATSPDLVSRASAFLRRELLVWPNLDVEFLTTFVLSLMKSLDIRSEASVKLLAEFLDMADGGRKNAEHFAHEVYSYLRSPYRSLTIYDTIVQYDPPESPSVFYHKETHSKRRSPSPYRSGSPSRSPQGHRRYDDDGRYNDDRRDEDNRRYDSRAEATYKPPEPTHLEPPDEHAEPAVIPAHVPPAPEVKEAQRGPVKLVRNRAGPLASIRAHITSNPMPAAQTQTGGDEPLASSAVNGLRIKSAASSSLPAIAADAPHTPKQNGADRKAVDLRPPVIGLRIKNAARAAPLFSPASSSSVPDDKARPAASSEFLQPPSVPADPAPRRPSAAIMAEARARLAKELALAAAQPTTSNGTKRSLPAASPTTAMADSAANKEPPLNGEAGNHSLPAQAPDLAHVVVDAPELGSHTTKSQQALKDLLLAKLEKERTLLADSEQHSVSEKPTLERLPSDVRESRLRAQAKAQVRLAAEKRVLLEHS</sequence>
<evidence type="ECO:0000259" key="8">
    <source>
        <dbReference type="PROSITE" id="PS50089"/>
    </source>
</evidence>
<feature type="compositionally biased region" description="Basic and acidic residues" evidence="7">
    <location>
        <begin position="310"/>
        <end position="352"/>
    </location>
</feature>
<feature type="region of interest" description="Disordered" evidence="7">
    <location>
        <begin position="527"/>
        <end position="570"/>
    </location>
</feature>
<dbReference type="GO" id="GO:0006513">
    <property type="term" value="P:protein monoubiquitination"/>
    <property type="evidence" value="ECO:0007669"/>
    <property type="project" value="TreeGrafter"/>
</dbReference>
<evidence type="ECO:0000256" key="5">
    <source>
        <dbReference type="ARBA" id="ARBA00023163"/>
    </source>
</evidence>
<name>A0A165GV91_9BASI</name>
<dbReference type="STRING" id="1353952.A0A165GV91"/>
<dbReference type="OrthoDB" id="21204at2759"/>
<evidence type="ECO:0000256" key="4">
    <source>
        <dbReference type="ARBA" id="ARBA00023015"/>
    </source>
</evidence>
<feature type="compositionally biased region" description="Basic residues" evidence="7">
    <location>
        <begin position="1"/>
        <end position="12"/>
    </location>
</feature>
<feature type="region of interest" description="Disordered" evidence="7">
    <location>
        <begin position="431"/>
        <end position="451"/>
    </location>
</feature>
<feature type="compositionally biased region" description="Polar residues" evidence="7">
    <location>
        <begin position="393"/>
        <end position="406"/>
    </location>
</feature>
<dbReference type="Gene3D" id="3.30.40.10">
    <property type="entry name" value="Zinc/RING finger domain, C3HC4 (zinc finger)"/>
    <property type="match status" value="1"/>
</dbReference>
<evidence type="ECO:0000256" key="1">
    <source>
        <dbReference type="ARBA" id="ARBA00000900"/>
    </source>
</evidence>
<dbReference type="AlphaFoldDB" id="A0A165GV91"/>
<dbReference type="EMBL" id="KV423950">
    <property type="protein sequence ID" value="KZT58528.1"/>
    <property type="molecule type" value="Genomic_DNA"/>
</dbReference>
<feature type="region of interest" description="Disordered" evidence="7">
    <location>
        <begin position="612"/>
        <end position="634"/>
    </location>
</feature>
<gene>
    <name evidence="9" type="ORF">CALCODRAFT_494801</name>
</gene>
<organism evidence="9 10">
    <name type="scientific">Calocera cornea HHB12733</name>
    <dbReference type="NCBI Taxonomy" id="1353952"/>
    <lineage>
        <taxon>Eukaryota</taxon>
        <taxon>Fungi</taxon>
        <taxon>Dikarya</taxon>
        <taxon>Basidiomycota</taxon>
        <taxon>Agaricomycotina</taxon>
        <taxon>Dacrymycetes</taxon>
        <taxon>Dacrymycetales</taxon>
        <taxon>Dacrymycetaceae</taxon>
        <taxon>Calocera</taxon>
    </lineage>
</organism>
<feature type="domain" description="RING-type" evidence="8">
    <location>
        <begin position="42"/>
        <end position="81"/>
    </location>
</feature>
<dbReference type="InterPro" id="IPR013083">
    <property type="entry name" value="Znf_RING/FYVE/PHD"/>
</dbReference>
<comment type="catalytic activity">
    <reaction evidence="1">
        <text>S-ubiquitinyl-[E2 ubiquitin-conjugating enzyme]-L-cysteine + [acceptor protein]-L-lysine = [E2 ubiquitin-conjugating enzyme]-L-cysteine + N(6)-ubiquitinyl-[acceptor protein]-L-lysine.</text>
        <dbReference type="EC" id="2.3.2.27"/>
    </reaction>
</comment>
<dbReference type="SUPFAM" id="SSF57850">
    <property type="entry name" value="RING/U-box"/>
    <property type="match status" value="1"/>
</dbReference>
<dbReference type="EC" id="2.3.2.27" evidence="2"/>
<evidence type="ECO:0000313" key="9">
    <source>
        <dbReference type="EMBL" id="KZT58528.1"/>
    </source>
</evidence>
<dbReference type="PROSITE" id="PS50089">
    <property type="entry name" value="ZF_RING_2"/>
    <property type="match status" value="1"/>
</dbReference>
<evidence type="ECO:0000256" key="6">
    <source>
        <dbReference type="PROSITE-ProRule" id="PRU00175"/>
    </source>
</evidence>
<keyword evidence="6" id="KW-0863">Zinc-finger</keyword>
<dbReference type="PANTHER" id="PTHR46077">
    <property type="entry name" value="E3 UBIQUITIN-PROTEIN LIGASE TOPORS"/>
    <property type="match status" value="1"/>
</dbReference>
<feature type="compositionally biased region" description="Low complexity" evidence="7">
    <location>
        <begin position="470"/>
        <end position="479"/>
    </location>
</feature>
<feature type="region of interest" description="Disordered" evidence="7">
    <location>
        <begin position="470"/>
        <end position="507"/>
    </location>
</feature>
<evidence type="ECO:0000313" key="10">
    <source>
        <dbReference type="Proteomes" id="UP000076842"/>
    </source>
</evidence>
<dbReference type="GO" id="GO:0000209">
    <property type="term" value="P:protein polyubiquitination"/>
    <property type="evidence" value="ECO:0007669"/>
    <property type="project" value="TreeGrafter"/>
</dbReference>
<feature type="region of interest" description="Disordered" evidence="7">
    <location>
        <begin position="101"/>
        <end position="141"/>
    </location>
</feature>
<accession>A0A165GV91</accession>
<keyword evidence="4" id="KW-0805">Transcription regulation</keyword>
<keyword evidence="6" id="KW-0479">Metal-binding</keyword>
<dbReference type="InParanoid" id="A0A165GV91"/>
<dbReference type="GO" id="GO:0008270">
    <property type="term" value="F:zinc ion binding"/>
    <property type="evidence" value="ECO:0007669"/>
    <property type="project" value="UniProtKB-KW"/>
</dbReference>
<keyword evidence="3" id="KW-0808">Transferase</keyword>
<dbReference type="PANTHER" id="PTHR46077:SF1">
    <property type="entry name" value="TOP1 BINDING ARGININE_SERINE RICH PROTEIN, E3 UBIQUITIN LIGASE"/>
    <property type="match status" value="1"/>
</dbReference>
<feature type="region of interest" description="Disordered" evidence="7">
    <location>
        <begin position="277"/>
        <end position="352"/>
    </location>
</feature>
<dbReference type="SMART" id="SM00184">
    <property type="entry name" value="RING"/>
    <property type="match status" value="1"/>
</dbReference>
<feature type="compositionally biased region" description="Low complexity" evidence="7">
    <location>
        <begin position="110"/>
        <end position="123"/>
    </location>
</feature>
<evidence type="ECO:0000256" key="7">
    <source>
        <dbReference type="SAM" id="MobiDB-lite"/>
    </source>
</evidence>